<organism evidence="2 3">
    <name type="scientific">Bacillus cereus</name>
    <dbReference type="NCBI Taxonomy" id="1396"/>
    <lineage>
        <taxon>Bacteria</taxon>
        <taxon>Bacillati</taxon>
        <taxon>Bacillota</taxon>
        <taxon>Bacilli</taxon>
        <taxon>Bacillales</taxon>
        <taxon>Bacillaceae</taxon>
        <taxon>Bacillus</taxon>
        <taxon>Bacillus cereus group</taxon>
    </lineage>
</organism>
<dbReference type="AlphaFoldDB" id="A0A9X9F0I6"/>
<dbReference type="Gene3D" id="3.30.559.10">
    <property type="entry name" value="Chloramphenicol acetyltransferase-like domain"/>
    <property type="match status" value="1"/>
</dbReference>
<dbReference type="SUPFAM" id="SSF52777">
    <property type="entry name" value="CoA-dependent acyltransferases"/>
    <property type="match status" value="1"/>
</dbReference>
<reference evidence="2 3" key="1">
    <citation type="journal article" date="2019" name="Environ. Microbiol.">
        <title>An active ?-lactamase is a part of an orchestrated cell wall stress resistance network of Bacillus subtilis and related rhizosphere species.</title>
        <authorList>
            <person name="Bucher T."/>
            <person name="Keren-Paz A."/>
            <person name="Hausser J."/>
            <person name="Olender T."/>
            <person name="Cytryn E."/>
            <person name="Kolodkin-Gal I."/>
        </authorList>
    </citation>
    <scope>NUCLEOTIDE SEQUENCE [LARGE SCALE GENOMIC DNA]</scope>
    <source>
        <strain evidence="2 3">I32</strain>
    </source>
</reference>
<dbReference type="GO" id="GO:0008610">
    <property type="term" value="P:lipid biosynthetic process"/>
    <property type="evidence" value="ECO:0007669"/>
    <property type="project" value="UniProtKB-ARBA"/>
</dbReference>
<accession>A0A9X9F0I6</accession>
<feature type="non-terminal residue" evidence="2">
    <location>
        <position position="118"/>
    </location>
</feature>
<dbReference type="Pfam" id="PF00668">
    <property type="entry name" value="Condensation"/>
    <property type="match status" value="1"/>
</dbReference>
<evidence type="ECO:0000313" key="3">
    <source>
        <dbReference type="Proteomes" id="UP000308444"/>
    </source>
</evidence>
<dbReference type="GO" id="GO:0003824">
    <property type="term" value="F:catalytic activity"/>
    <property type="evidence" value="ECO:0007669"/>
    <property type="project" value="InterPro"/>
</dbReference>
<gene>
    <name evidence="2" type="ORF">FC695_45175</name>
</gene>
<protein>
    <recommendedName>
        <fullName evidence="1">Condensation domain-containing protein</fullName>
    </recommendedName>
</protein>
<evidence type="ECO:0000259" key="1">
    <source>
        <dbReference type="Pfam" id="PF00668"/>
    </source>
</evidence>
<feature type="non-terminal residue" evidence="2">
    <location>
        <position position="1"/>
    </location>
</feature>
<name>A0A9X9F0I6_BACCE</name>
<dbReference type="Proteomes" id="UP000308444">
    <property type="component" value="Unassembled WGS sequence"/>
</dbReference>
<feature type="domain" description="Condensation" evidence="1">
    <location>
        <begin position="14"/>
        <end position="117"/>
    </location>
</feature>
<proteinExistence type="predicted"/>
<dbReference type="EMBL" id="SZOH01005534">
    <property type="protein sequence ID" value="TKI79078.1"/>
    <property type="molecule type" value="Genomic_DNA"/>
</dbReference>
<sequence length="118" mass="14157">LTKIQEKMPDIKIERIYPLAPFQEVIYEHATNEPDTNAYFEQTIWALEGELDIKLFIQCFQQLVDRHDSLRTIIVQDEQAKPWQAVLYDVQINSEIKNLIEMTKQEQQEFLDQWMNEN</sequence>
<dbReference type="InterPro" id="IPR023213">
    <property type="entry name" value="CAT-like_dom_sf"/>
</dbReference>
<evidence type="ECO:0000313" key="2">
    <source>
        <dbReference type="EMBL" id="TKI79078.1"/>
    </source>
</evidence>
<comment type="caution">
    <text evidence="2">The sequence shown here is derived from an EMBL/GenBank/DDBJ whole genome shotgun (WGS) entry which is preliminary data.</text>
</comment>
<dbReference type="InterPro" id="IPR001242">
    <property type="entry name" value="Condensation_dom"/>
</dbReference>